<accession>A0A7K1SJW0</accession>
<dbReference type="InterPro" id="IPR018060">
    <property type="entry name" value="HTH_AraC"/>
</dbReference>
<proteinExistence type="predicted"/>
<feature type="domain" description="HTH araC/xylS-type" evidence="4">
    <location>
        <begin position="199"/>
        <end position="303"/>
    </location>
</feature>
<dbReference type="AlphaFoldDB" id="A0A7K1SJW0"/>
<evidence type="ECO:0000259" key="4">
    <source>
        <dbReference type="PROSITE" id="PS01124"/>
    </source>
</evidence>
<name>A0A7K1SJW0_9BACT</name>
<dbReference type="Pfam" id="PF12833">
    <property type="entry name" value="HTH_18"/>
    <property type="match status" value="1"/>
</dbReference>
<reference evidence="5 6" key="1">
    <citation type="submission" date="2019-12" db="EMBL/GenBank/DDBJ databases">
        <title>Spirosoma sp. HMF4905 genome sequencing and assembly.</title>
        <authorList>
            <person name="Kang H."/>
            <person name="Cha I."/>
            <person name="Kim H."/>
            <person name="Joh K."/>
        </authorList>
    </citation>
    <scope>NUCLEOTIDE SEQUENCE [LARGE SCALE GENOMIC DNA]</scope>
    <source>
        <strain evidence="5 6">HMF4905</strain>
    </source>
</reference>
<dbReference type="RefSeq" id="WP_157588879.1">
    <property type="nucleotide sequence ID" value="NZ_WPIN01000014.1"/>
</dbReference>
<evidence type="ECO:0000256" key="3">
    <source>
        <dbReference type="ARBA" id="ARBA00023163"/>
    </source>
</evidence>
<dbReference type="PANTHER" id="PTHR43280">
    <property type="entry name" value="ARAC-FAMILY TRANSCRIPTIONAL REGULATOR"/>
    <property type="match status" value="1"/>
</dbReference>
<dbReference type="SMART" id="SM00342">
    <property type="entry name" value="HTH_ARAC"/>
    <property type="match status" value="1"/>
</dbReference>
<sequence length="305" mass="35411">MKKEEPQPVVVQSVAQQHQVIGIRKPKHPLVSIFRFDEVPKAVIEQKVKFISHLYQITLKKGCPCKVKYGQTPYDFDEGIMSFFAPKQIQIIEPGDWQPQSGWALLIHPDFIRNFPLHQKIREYGYFGYELNEALILSEDEEKTIENILNQIKKEISLPIDNFSQDITIANLDLLLSYCNRYYNRQFIVRKPINNSLLQKAELILTTYFENSANVKGLPTTTFLASQLNLSPKYLSDCLKKQYGQTAQQFIHEKLIEYAKDILASTELSVNEIAYQLGFEFPQSFSKLFKSKAKQTPLEYRQSFN</sequence>
<protein>
    <submittedName>
        <fullName evidence="5">Helix-turn-helix domain-containing protein</fullName>
    </submittedName>
</protein>
<comment type="caution">
    <text evidence="5">The sequence shown here is derived from an EMBL/GenBank/DDBJ whole genome shotgun (WGS) entry which is preliminary data.</text>
</comment>
<dbReference type="GO" id="GO:0003700">
    <property type="term" value="F:DNA-binding transcription factor activity"/>
    <property type="evidence" value="ECO:0007669"/>
    <property type="project" value="InterPro"/>
</dbReference>
<organism evidence="5 6">
    <name type="scientific">Spirosoma arboris</name>
    <dbReference type="NCBI Taxonomy" id="2682092"/>
    <lineage>
        <taxon>Bacteria</taxon>
        <taxon>Pseudomonadati</taxon>
        <taxon>Bacteroidota</taxon>
        <taxon>Cytophagia</taxon>
        <taxon>Cytophagales</taxon>
        <taxon>Cytophagaceae</taxon>
        <taxon>Spirosoma</taxon>
    </lineage>
</organism>
<keyword evidence="6" id="KW-1185">Reference proteome</keyword>
<dbReference type="InterPro" id="IPR009057">
    <property type="entry name" value="Homeodomain-like_sf"/>
</dbReference>
<evidence type="ECO:0000313" key="5">
    <source>
        <dbReference type="EMBL" id="MVM34101.1"/>
    </source>
</evidence>
<keyword evidence="2" id="KW-0238">DNA-binding</keyword>
<keyword evidence="1" id="KW-0805">Transcription regulation</keyword>
<dbReference type="EMBL" id="WPIN01000014">
    <property type="protein sequence ID" value="MVM34101.1"/>
    <property type="molecule type" value="Genomic_DNA"/>
</dbReference>
<gene>
    <name evidence="5" type="ORF">GO755_28975</name>
</gene>
<dbReference type="Gene3D" id="1.10.10.60">
    <property type="entry name" value="Homeodomain-like"/>
    <property type="match status" value="2"/>
</dbReference>
<dbReference type="Proteomes" id="UP000436006">
    <property type="component" value="Unassembled WGS sequence"/>
</dbReference>
<evidence type="ECO:0000256" key="1">
    <source>
        <dbReference type="ARBA" id="ARBA00023015"/>
    </source>
</evidence>
<evidence type="ECO:0000256" key="2">
    <source>
        <dbReference type="ARBA" id="ARBA00023125"/>
    </source>
</evidence>
<evidence type="ECO:0000313" key="6">
    <source>
        <dbReference type="Proteomes" id="UP000436006"/>
    </source>
</evidence>
<dbReference type="GO" id="GO:0043565">
    <property type="term" value="F:sequence-specific DNA binding"/>
    <property type="evidence" value="ECO:0007669"/>
    <property type="project" value="InterPro"/>
</dbReference>
<keyword evidence="3" id="KW-0804">Transcription</keyword>
<dbReference type="SUPFAM" id="SSF46689">
    <property type="entry name" value="Homeodomain-like"/>
    <property type="match status" value="1"/>
</dbReference>
<dbReference type="PROSITE" id="PS01124">
    <property type="entry name" value="HTH_ARAC_FAMILY_2"/>
    <property type="match status" value="1"/>
</dbReference>
<dbReference type="PANTHER" id="PTHR43280:SF32">
    <property type="entry name" value="TRANSCRIPTIONAL REGULATORY PROTEIN"/>
    <property type="match status" value="1"/>
</dbReference>